<dbReference type="STRING" id="1121400.SAMN02746065_104189"/>
<feature type="binding site" evidence="7">
    <location>
        <position position="153"/>
    </location>
    <ligand>
        <name>N-formimidoyl-L-glutamate</name>
        <dbReference type="ChEBI" id="CHEBI:58928"/>
    </ligand>
</feature>
<dbReference type="GO" id="GO:0019556">
    <property type="term" value="P:L-histidine catabolic process to glutamate and formamide"/>
    <property type="evidence" value="ECO:0007669"/>
    <property type="project" value="UniProtKB-UniRule"/>
</dbReference>
<dbReference type="SUPFAM" id="SSF51556">
    <property type="entry name" value="Metallo-dependent hydrolases"/>
    <property type="match status" value="1"/>
</dbReference>
<feature type="binding site" evidence="7">
    <location>
        <position position="250"/>
    </location>
    <ligand>
        <name>Fe(3+)</name>
        <dbReference type="ChEBI" id="CHEBI:29034"/>
    </ligand>
</feature>
<proteinExistence type="inferred from homology"/>
<evidence type="ECO:0000313" key="9">
    <source>
        <dbReference type="EMBL" id="SMC56359.1"/>
    </source>
</evidence>
<reference evidence="9 10" key="1">
    <citation type="submission" date="2017-04" db="EMBL/GenBank/DDBJ databases">
        <authorList>
            <person name="Afonso C.L."/>
            <person name="Miller P.J."/>
            <person name="Scott M.A."/>
            <person name="Spackman E."/>
            <person name="Goraichik I."/>
            <person name="Dimitrov K.M."/>
            <person name="Suarez D.L."/>
            <person name="Swayne D.E."/>
        </authorList>
    </citation>
    <scope>NUCLEOTIDE SEQUENCE [LARGE SCALE GENOMIC DNA]</scope>
    <source>
        <strain evidence="9 10">DSM 3385</strain>
    </source>
</reference>
<dbReference type="GO" id="GO:0005506">
    <property type="term" value="F:iron ion binding"/>
    <property type="evidence" value="ECO:0007669"/>
    <property type="project" value="UniProtKB-UniRule"/>
</dbReference>
<comment type="cofactor">
    <cofactor evidence="7">
        <name>Zn(2+)</name>
        <dbReference type="ChEBI" id="CHEBI:29105"/>
    </cofactor>
    <cofactor evidence="7">
        <name>Fe(3+)</name>
        <dbReference type="ChEBI" id="CHEBI:29034"/>
    </cofactor>
    <text evidence="7">Binds 1 zinc or iron ion per subunit.</text>
</comment>
<dbReference type="InterPro" id="IPR032466">
    <property type="entry name" value="Metal_Hydrolase"/>
</dbReference>
<dbReference type="Gene3D" id="2.30.40.10">
    <property type="entry name" value="Urease, subunit C, domain 1"/>
    <property type="match status" value="1"/>
</dbReference>
<evidence type="ECO:0000256" key="5">
    <source>
        <dbReference type="ARBA" id="ARBA00022833"/>
    </source>
</evidence>
<dbReference type="EMBL" id="FWXY01000004">
    <property type="protein sequence ID" value="SMC56359.1"/>
    <property type="molecule type" value="Genomic_DNA"/>
</dbReference>
<comment type="similarity">
    <text evidence="7">Belongs to the metallo-dependent hydrolases superfamily. HutI family.</text>
</comment>
<keyword evidence="6 7" id="KW-0408">Iron</keyword>
<dbReference type="InterPro" id="IPR006680">
    <property type="entry name" value="Amidohydro-rel"/>
</dbReference>
<keyword evidence="5 7" id="KW-0862">Zinc</keyword>
<dbReference type="GO" id="GO:0008270">
    <property type="term" value="F:zinc ion binding"/>
    <property type="evidence" value="ECO:0007669"/>
    <property type="project" value="UniProtKB-UniRule"/>
</dbReference>
<comment type="catalytic activity">
    <reaction evidence="7">
        <text>4-imidazolone-5-propanoate + H2O = N-formimidoyl-L-glutamate</text>
        <dbReference type="Rhea" id="RHEA:23660"/>
        <dbReference type="ChEBI" id="CHEBI:15377"/>
        <dbReference type="ChEBI" id="CHEBI:58928"/>
        <dbReference type="ChEBI" id="CHEBI:77893"/>
        <dbReference type="EC" id="3.5.2.7"/>
    </reaction>
</comment>
<dbReference type="GO" id="GO:0005737">
    <property type="term" value="C:cytoplasm"/>
    <property type="evidence" value="ECO:0007669"/>
    <property type="project" value="UniProtKB-SubCell"/>
</dbReference>
<dbReference type="SUPFAM" id="SSF51338">
    <property type="entry name" value="Composite domain of metallo-dependent hydrolases"/>
    <property type="match status" value="1"/>
</dbReference>
<feature type="binding site" evidence="7">
    <location>
        <position position="324"/>
    </location>
    <ligand>
        <name>Fe(3+)</name>
        <dbReference type="ChEBI" id="CHEBI:29034"/>
    </ligand>
</feature>
<dbReference type="AlphaFoldDB" id="A0A1W2A6J6"/>
<keyword evidence="7" id="KW-0963">Cytoplasm</keyword>
<comment type="function">
    <text evidence="7">Catalyzes the hydrolytic cleavage of the carbon-nitrogen bond in imidazolone-5-propanoate to yield N-formimidoyl-L-glutamate. It is the third step in the universal histidine degradation pathway.</text>
</comment>
<feature type="binding site" evidence="7">
    <location>
        <position position="81"/>
    </location>
    <ligand>
        <name>Zn(2+)</name>
        <dbReference type="ChEBI" id="CHEBI:29105"/>
    </ligand>
</feature>
<feature type="binding site" evidence="7">
    <location>
        <position position="186"/>
    </location>
    <ligand>
        <name>4-imidazolone-5-propanoate</name>
        <dbReference type="ChEBI" id="CHEBI:77893"/>
    </ligand>
</feature>
<dbReference type="RefSeq" id="WP_084067410.1">
    <property type="nucleotide sequence ID" value="NZ_FWXY01000004.1"/>
</dbReference>
<keyword evidence="2 7" id="KW-0479">Metal-binding</keyword>
<feature type="binding site" evidence="7">
    <location>
        <position position="324"/>
    </location>
    <ligand>
        <name>Zn(2+)</name>
        <dbReference type="ChEBI" id="CHEBI:29105"/>
    </ligand>
</feature>
<evidence type="ECO:0000259" key="8">
    <source>
        <dbReference type="Pfam" id="PF01979"/>
    </source>
</evidence>
<gene>
    <name evidence="7" type="primary">hutI</name>
    <name evidence="9" type="ORF">SAMN02746065_104189</name>
</gene>
<feature type="domain" description="Amidohydrolase-related" evidence="8">
    <location>
        <begin position="73"/>
        <end position="412"/>
    </location>
</feature>
<feature type="binding site" evidence="7">
    <location>
        <position position="328"/>
    </location>
    <ligand>
        <name>N-formimidoyl-L-glutamate</name>
        <dbReference type="ChEBI" id="CHEBI:58928"/>
    </ligand>
</feature>
<dbReference type="UniPathway" id="UPA00379">
    <property type="reaction ID" value="UER00551"/>
</dbReference>
<accession>A0A1W2A6J6</accession>
<sequence length="417" mass="45258">MNGNLIVKNAAQVVTCSGFKAKQGPEMSDLSIIDNGAVIIEAGKIKAVGDSFDLLKGFDTREFEVIDATRKAVLPGFVDSHTHFVFGGYRPDEFAWRLRGDSYMDIMNRGGGIANSVQATRNASPEELMQVGQKRLDSMLSFGVTTVEGKSGYGLDLGTEIKQLKVMKELGKIHPMDIIPTFLGAHATPPEFKGRTDQFIDLVMEMLPEIEKQQLAEFCDIFCEKNVFSVEQSRKLLSRAKELGFKLKIHADEIVQFGGAELAAELGAVSADHLLQASDQGIKDMAGSGVVTTLLPGTAFSLKEPYARGRYMIDNGCAVALATDLNPGSCFSESIPLIVALATLYMHLTPEEAITALTINGAAAVDRADRIGSIDKGKQGDLVILEFPSYRFIPYHVGVNTVETVIKKGDVVFSRNL</sequence>
<feature type="binding site" evidence="7">
    <location>
        <position position="329"/>
    </location>
    <ligand>
        <name>4-imidazolone-5-propanoate</name>
        <dbReference type="ChEBI" id="CHEBI:77893"/>
    </ligand>
</feature>
<dbReference type="PANTHER" id="PTHR42752:SF1">
    <property type="entry name" value="IMIDAZOLONEPROPIONASE-RELATED"/>
    <property type="match status" value="1"/>
</dbReference>
<dbReference type="OrthoDB" id="9807210at2"/>
<feature type="binding site" evidence="7">
    <location>
        <position position="81"/>
    </location>
    <ligand>
        <name>Fe(3+)</name>
        <dbReference type="ChEBI" id="CHEBI:29034"/>
    </ligand>
</feature>
<dbReference type="HAMAP" id="MF_00372">
    <property type="entry name" value="HutI"/>
    <property type="match status" value="1"/>
</dbReference>
<dbReference type="CDD" id="cd01296">
    <property type="entry name" value="Imidazolone-5PH"/>
    <property type="match status" value="1"/>
</dbReference>
<feature type="binding site" evidence="7">
    <location>
        <position position="90"/>
    </location>
    <ligand>
        <name>4-imidazolone-5-propanoate</name>
        <dbReference type="ChEBI" id="CHEBI:77893"/>
    </ligand>
</feature>
<dbReference type="PANTHER" id="PTHR42752">
    <property type="entry name" value="IMIDAZOLONEPROPIONASE"/>
    <property type="match status" value="1"/>
</dbReference>
<organism evidence="9 10">
    <name type="scientific">Desulfocicer vacuolatum DSM 3385</name>
    <dbReference type="NCBI Taxonomy" id="1121400"/>
    <lineage>
        <taxon>Bacteria</taxon>
        <taxon>Pseudomonadati</taxon>
        <taxon>Thermodesulfobacteriota</taxon>
        <taxon>Desulfobacteria</taxon>
        <taxon>Desulfobacterales</taxon>
        <taxon>Desulfobacteraceae</taxon>
        <taxon>Desulfocicer</taxon>
    </lineage>
</organism>
<evidence type="ECO:0000256" key="7">
    <source>
        <dbReference type="HAMAP-Rule" id="MF_00372"/>
    </source>
</evidence>
<comment type="subcellular location">
    <subcellularLocation>
        <location evidence="7">Cytoplasm</location>
    </subcellularLocation>
</comment>
<evidence type="ECO:0000256" key="2">
    <source>
        <dbReference type="ARBA" id="ARBA00022723"/>
    </source>
</evidence>
<dbReference type="FunFam" id="3.20.20.140:FF:000007">
    <property type="entry name" value="Imidazolonepropionase"/>
    <property type="match status" value="1"/>
</dbReference>
<dbReference type="NCBIfam" id="TIGR01224">
    <property type="entry name" value="hutI"/>
    <property type="match status" value="1"/>
</dbReference>
<feature type="binding site" evidence="7">
    <location>
        <position position="326"/>
    </location>
    <ligand>
        <name>N-formimidoyl-L-glutamate</name>
        <dbReference type="ChEBI" id="CHEBI:58928"/>
    </ligand>
</feature>
<evidence type="ECO:0000313" key="10">
    <source>
        <dbReference type="Proteomes" id="UP000192418"/>
    </source>
</evidence>
<dbReference type="InterPro" id="IPR011059">
    <property type="entry name" value="Metal-dep_hydrolase_composite"/>
</dbReference>
<dbReference type="GO" id="GO:0019557">
    <property type="term" value="P:L-histidine catabolic process to glutamate and formate"/>
    <property type="evidence" value="ECO:0007669"/>
    <property type="project" value="UniProtKB-UniPathway"/>
</dbReference>
<comment type="pathway">
    <text evidence="7">Amino-acid degradation; L-histidine degradation into L-glutamate; N-formimidoyl-L-glutamate from L-histidine: step 3/3.</text>
</comment>
<keyword evidence="4 7" id="KW-0369">Histidine metabolism</keyword>
<keyword evidence="3 7" id="KW-0378">Hydrolase</keyword>
<feature type="binding site" evidence="7">
    <location>
        <position position="250"/>
    </location>
    <ligand>
        <name>Zn(2+)</name>
        <dbReference type="ChEBI" id="CHEBI:29105"/>
    </ligand>
</feature>
<feature type="binding site" evidence="7">
    <location>
        <position position="83"/>
    </location>
    <ligand>
        <name>Fe(3+)</name>
        <dbReference type="ChEBI" id="CHEBI:29034"/>
    </ligand>
</feature>
<evidence type="ECO:0000256" key="4">
    <source>
        <dbReference type="ARBA" id="ARBA00022808"/>
    </source>
</evidence>
<feature type="binding site" evidence="7">
    <location>
        <position position="153"/>
    </location>
    <ligand>
        <name>4-imidazolone-5-propanoate</name>
        <dbReference type="ChEBI" id="CHEBI:77893"/>
    </ligand>
</feature>
<dbReference type="Gene3D" id="3.20.20.140">
    <property type="entry name" value="Metal-dependent hydrolases"/>
    <property type="match status" value="1"/>
</dbReference>
<dbReference type="EC" id="3.5.2.7" evidence="1 7"/>
<dbReference type="GO" id="GO:0050480">
    <property type="term" value="F:imidazolonepropionase activity"/>
    <property type="evidence" value="ECO:0007669"/>
    <property type="project" value="UniProtKB-UniRule"/>
</dbReference>
<evidence type="ECO:0000256" key="1">
    <source>
        <dbReference type="ARBA" id="ARBA00012864"/>
    </source>
</evidence>
<dbReference type="InterPro" id="IPR005920">
    <property type="entry name" value="HutI"/>
</dbReference>
<dbReference type="Pfam" id="PF01979">
    <property type="entry name" value="Amidohydro_1"/>
    <property type="match status" value="1"/>
</dbReference>
<name>A0A1W2A6J6_9BACT</name>
<feature type="binding site" evidence="7">
    <location>
        <position position="83"/>
    </location>
    <ligand>
        <name>Zn(2+)</name>
        <dbReference type="ChEBI" id="CHEBI:29105"/>
    </ligand>
</feature>
<dbReference type="Proteomes" id="UP000192418">
    <property type="component" value="Unassembled WGS sequence"/>
</dbReference>
<evidence type="ECO:0000256" key="6">
    <source>
        <dbReference type="ARBA" id="ARBA00023004"/>
    </source>
</evidence>
<feature type="binding site" evidence="7">
    <location>
        <position position="253"/>
    </location>
    <ligand>
        <name>4-imidazolone-5-propanoate</name>
        <dbReference type="ChEBI" id="CHEBI:77893"/>
    </ligand>
</feature>
<evidence type="ECO:0000256" key="3">
    <source>
        <dbReference type="ARBA" id="ARBA00022801"/>
    </source>
</evidence>
<protein>
    <recommendedName>
        <fullName evidence="1 7">Imidazolonepropionase</fullName>
        <ecNumber evidence="1 7">3.5.2.7</ecNumber>
    </recommendedName>
    <alternativeName>
        <fullName evidence="7">Imidazolone-5-propionate hydrolase</fullName>
    </alternativeName>
</protein>
<keyword evidence="10" id="KW-1185">Reference proteome</keyword>